<dbReference type="InterPro" id="IPR005337">
    <property type="entry name" value="RapZ-like"/>
</dbReference>
<evidence type="ECO:0000259" key="6">
    <source>
        <dbReference type="Pfam" id="PF22740"/>
    </source>
</evidence>
<dbReference type="EMBL" id="CP001750">
    <property type="protein sequence ID" value="ADB09765.1"/>
    <property type="molecule type" value="Genomic_DNA"/>
</dbReference>
<keyword evidence="8" id="KW-1185">Reference proteome</keyword>
<dbReference type="HAMAP" id="MF_00636">
    <property type="entry name" value="RapZ_like"/>
    <property type="match status" value="1"/>
</dbReference>
<dbReference type="Pfam" id="PF22740">
    <property type="entry name" value="PapZ_C"/>
    <property type="match status" value="1"/>
</dbReference>
<protein>
    <submittedName>
        <fullName evidence="7">Uncharacterized protein</fullName>
    </submittedName>
</protein>
<dbReference type="HOGENOM" id="CLU_059558_0_0_11"/>
<dbReference type="InterPro" id="IPR053931">
    <property type="entry name" value="RapZ_C"/>
</dbReference>
<evidence type="ECO:0000259" key="5">
    <source>
        <dbReference type="Pfam" id="PF03668"/>
    </source>
</evidence>
<feature type="binding site" evidence="4">
    <location>
        <begin position="84"/>
        <end position="87"/>
    </location>
    <ligand>
        <name>GTP</name>
        <dbReference type="ChEBI" id="CHEBI:37565"/>
    </ligand>
</feature>
<gene>
    <name evidence="7" type="ordered locus">BDP_1134</name>
</gene>
<evidence type="ECO:0000256" key="4">
    <source>
        <dbReference type="HAMAP-Rule" id="MF_00636"/>
    </source>
</evidence>
<dbReference type="PANTHER" id="PTHR30448:SF0">
    <property type="entry name" value="RNASE ADAPTER PROTEIN RAPZ"/>
    <property type="match status" value="1"/>
</dbReference>
<dbReference type="InterPro" id="IPR053930">
    <property type="entry name" value="RapZ-like_N"/>
</dbReference>
<dbReference type="STRING" id="401473.BDP_1134"/>
<evidence type="ECO:0000256" key="3">
    <source>
        <dbReference type="ARBA" id="ARBA00023134"/>
    </source>
</evidence>
<accession>D2QAC9</accession>
<reference evidence="7 8" key="1">
    <citation type="journal article" date="2009" name="PLoS Genet.">
        <title>The Bifidobacterium dentium Bd1 genome sequence reflects its genetic adaptation to the human oral cavity.</title>
        <authorList>
            <person name="Ventura M."/>
            <person name="Turroni F."/>
            <person name="Zomer A."/>
            <person name="Foroni E."/>
            <person name="Giubellini V."/>
            <person name="Bottacini F."/>
            <person name="Canchaya C."/>
            <person name="Claesson M.J."/>
            <person name="He F."/>
            <person name="Mantzourani M."/>
            <person name="Mulas L."/>
            <person name="Ferrarini A."/>
            <person name="Gao B."/>
            <person name="Delledonne M."/>
            <person name="Henrissat B."/>
            <person name="Coutinho P."/>
            <person name="Oggioni M."/>
            <person name="Gupta R.S."/>
            <person name="Zhang Z."/>
            <person name="Beighton D."/>
            <person name="Fitzgerald G.F."/>
            <person name="O'Toole P.W."/>
            <person name="van Sinderen D."/>
        </authorList>
    </citation>
    <scope>NUCLEOTIDE SEQUENCE [LARGE SCALE GENOMIC DNA]</scope>
    <source>
        <strain evidence="8">ATCC 27534 / DSM 20436 / JCM 1195 / Bd1</strain>
    </source>
</reference>
<evidence type="ECO:0000256" key="1">
    <source>
        <dbReference type="ARBA" id="ARBA00022741"/>
    </source>
</evidence>
<dbReference type="PANTHER" id="PTHR30448">
    <property type="entry name" value="RNASE ADAPTER PROTEIN RAPZ"/>
    <property type="match status" value="1"/>
</dbReference>
<dbReference type="AlphaFoldDB" id="D2QAC9"/>
<organism evidence="7 8">
    <name type="scientific">Bifidobacterium dentium (strain ATCC 27534 / DSM 20436 / JCM 1195 / Bd1)</name>
    <dbReference type="NCBI Taxonomy" id="401473"/>
    <lineage>
        <taxon>Bacteria</taxon>
        <taxon>Bacillati</taxon>
        <taxon>Actinomycetota</taxon>
        <taxon>Actinomycetes</taxon>
        <taxon>Bifidobacteriales</taxon>
        <taxon>Bifidobacteriaceae</taxon>
        <taxon>Bifidobacterium</taxon>
    </lineage>
</organism>
<keyword evidence="2 4" id="KW-0067">ATP-binding</keyword>
<feature type="domain" description="RapZ C-terminal" evidence="6">
    <location>
        <begin position="188"/>
        <end position="306"/>
    </location>
</feature>
<feature type="binding site" evidence="4">
    <location>
        <begin position="33"/>
        <end position="40"/>
    </location>
    <ligand>
        <name>ATP</name>
        <dbReference type="ChEBI" id="CHEBI:30616"/>
    </ligand>
</feature>
<dbReference type="InterPro" id="IPR027417">
    <property type="entry name" value="P-loop_NTPase"/>
</dbReference>
<dbReference type="NCBIfam" id="NF003828">
    <property type="entry name" value="PRK05416.1"/>
    <property type="match status" value="1"/>
</dbReference>
<keyword evidence="1 4" id="KW-0547">Nucleotide-binding</keyword>
<evidence type="ECO:0000313" key="8">
    <source>
        <dbReference type="Proteomes" id="UP000008693"/>
    </source>
</evidence>
<name>D2QAC9_BIFDB</name>
<evidence type="ECO:0000313" key="7">
    <source>
        <dbReference type="EMBL" id="ADB09765.1"/>
    </source>
</evidence>
<sequence length="313" mass="34535">MMAQDNEIDRQHTGTHFSAAAPAEGFEVLLITGMSGAGRSHAADSVEDMGWYVVDNMPPKLLVPLVDMMTTAGSGIHKLAAVIDVRSRDYFDDLSAVLSHLDDLGVKTRILFLDASNEVLIKRYESVRRPHPLQQGNRLIDGILEERDLLENLKERADIVIDTSKLSIHQLSTKLYEAMLGSGPTTVSVHIFSFGFKYGIPIDADFVADVRFLPNPFWVPQLRSMTGKDQPVSDYVLSSDGAQEFLDAYERAIAVAIEGYAQEDKHYVTIAIGCTGGQHRSVAMSEALAKRLRTRGLSVTVSARELDKRSAEK</sequence>
<proteinExistence type="inferred from homology"/>
<evidence type="ECO:0000256" key="2">
    <source>
        <dbReference type="ARBA" id="ARBA00022840"/>
    </source>
</evidence>
<dbReference type="Gene3D" id="3.40.50.300">
    <property type="entry name" value="P-loop containing nucleotide triphosphate hydrolases"/>
    <property type="match status" value="1"/>
</dbReference>
<dbReference type="GO" id="GO:0005525">
    <property type="term" value="F:GTP binding"/>
    <property type="evidence" value="ECO:0007669"/>
    <property type="project" value="UniProtKB-UniRule"/>
</dbReference>
<dbReference type="SUPFAM" id="SSF52540">
    <property type="entry name" value="P-loop containing nucleoside triphosphate hydrolases"/>
    <property type="match status" value="1"/>
</dbReference>
<dbReference type="PIRSF" id="PIRSF005052">
    <property type="entry name" value="P-loopkin"/>
    <property type="match status" value="1"/>
</dbReference>
<dbReference type="Pfam" id="PF03668">
    <property type="entry name" value="RapZ-like_N"/>
    <property type="match status" value="1"/>
</dbReference>
<keyword evidence="3 4" id="KW-0342">GTP-binding</keyword>
<dbReference type="KEGG" id="bde:BDP_1134"/>
<dbReference type="Proteomes" id="UP000008693">
    <property type="component" value="Chromosome"/>
</dbReference>
<dbReference type="eggNOG" id="COG1660">
    <property type="taxonomic scope" value="Bacteria"/>
</dbReference>
<dbReference type="GO" id="GO:0005524">
    <property type="term" value="F:ATP binding"/>
    <property type="evidence" value="ECO:0007669"/>
    <property type="project" value="UniProtKB-UniRule"/>
</dbReference>
<feature type="domain" description="RapZ-like N-terminal" evidence="5">
    <location>
        <begin position="27"/>
        <end position="181"/>
    </location>
</feature>